<dbReference type="Proteomes" id="UP001499884">
    <property type="component" value="Unassembled WGS sequence"/>
</dbReference>
<evidence type="ECO:0000313" key="2">
    <source>
        <dbReference type="Proteomes" id="UP001499884"/>
    </source>
</evidence>
<comment type="caution">
    <text evidence="1">The sequence shown here is derived from an EMBL/GenBank/DDBJ whole genome shotgun (WGS) entry which is preliminary data.</text>
</comment>
<reference evidence="2" key="1">
    <citation type="journal article" date="2019" name="Int. J. Syst. Evol. Microbiol.">
        <title>The Global Catalogue of Microorganisms (GCM) 10K type strain sequencing project: providing services to taxonomists for standard genome sequencing and annotation.</title>
        <authorList>
            <consortium name="The Broad Institute Genomics Platform"/>
            <consortium name="The Broad Institute Genome Sequencing Center for Infectious Disease"/>
            <person name="Wu L."/>
            <person name="Ma J."/>
        </authorList>
    </citation>
    <scope>NUCLEOTIDE SEQUENCE [LARGE SCALE GENOMIC DNA]</scope>
    <source>
        <strain evidence="2">JCM 30846</strain>
    </source>
</reference>
<organism evidence="1 2">
    <name type="scientific">Streptomyces tremellae</name>
    <dbReference type="NCBI Taxonomy" id="1124239"/>
    <lineage>
        <taxon>Bacteria</taxon>
        <taxon>Bacillati</taxon>
        <taxon>Actinomycetota</taxon>
        <taxon>Actinomycetes</taxon>
        <taxon>Kitasatosporales</taxon>
        <taxon>Streptomycetaceae</taxon>
        <taxon>Streptomyces</taxon>
    </lineage>
</organism>
<keyword evidence="2" id="KW-1185">Reference proteome</keyword>
<protein>
    <submittedName>
        <fullName evidence="1">Uncharacterized protein</fullName>
    </submittedName>
</protein>
<name>A0ABP7DXV4_9ACTN</name>
<dbReference type="RefSeq" id="WP_345640868.1">
    <property type="nucleotide sequence ID" value="NZ_BAABEP010000002.1"/>
</dbReference>
<proteinExistence type="predicted"/>
<accession>A0ABP7DXV4</accession>
<gene>
    <name evidence="1" type="ORF">GCM10023082_06890</name>
</gene>
<evidence type="ECO:0000313" key="1">
    <source>
        <dbReference type="EMBL" id="GAA3711707.1"/>
    </source>
</evidence>
<dbReference type="EMBL" id="BAABEP010000002">
    <property type="protein sequence ID" value="GAA3711707.1"/>
    <property type="molecule type" value="Genomic_DNA"/>
</dbReference>
<sequence>MNTARHLPPAALACTARSEELTQPEVQAACYGFGAIYPIVVLDPVHRWFRPAVPGLPEQQADTSHGMLVLRWTGPPSEQAQASALLEAAAARAPAAPPDHAELQAYRASLPPGLHLIDLPARHVIGPWSQRPGATRPHPPRRAA</sequence>